<keyword evidence="3" id="KW-1185">Reference proteome</keyword>
<dbReference type="Proteomes" id="UP001610334">
    <property type="component" value="Unassembled WGS sequence"/>
</dbReference>
<gene>
    <name evidence="2" type="ORF">BJX63DRAFT_433206</name>
</gene>
<keyword evidence="1" id="KW-1133">Transmembrane helix</keyword>
<comment type="caution">
    <text evidence="2">The sequence shown here is derived from an EMBL/GenBank/DDBJ whole genome shotgun (WGS) entry which is preliminary data.</text>
</comment>
<keyword evidence="1" id="KW-0472">Membrane</keyword>
<protein>
    <submittedName>
        <fullName evidence="2">Uncharacterized protein</fullName>
    </submittedName>
</protein>
<dbReference type="EMBL" id="JBFXLT010000055">
    <property type="protein sequence ID" value="KAL2811696.1"/>
    <property type="molecule type" value="Genomic_DNA"/>
</dbReference>
<evidence type="ECO:0000313" key="3">
    <source>
        <dbReference type="Proteomes" id="UP001610334"/>
    </source>
</evidence>
<evidence type="ECO:0000313" key="2">
    <source>
        <dbReference type="EMBL" id="KAL2811696.1"/>
    </source>
</evidence>
<proteinExistence type="predicted"/>
<sequence>MEVWDWEDRTVAEKRNLTTLYGPYVALGAFMALDMFWRLRGRLLNKSKQE</sequence>
<reference evidence="2 3" key="1">
    <citation type="submission" date="2024-07" db="EMBL/GenBank/DDBJ databases">
        <title>Section-level genome sequencing and comparative genomics of Aspergillus sections Usti and Cavernicolus.</title>
        <authorList>
            <consortium name="Lawrence Berkeley National Laboratory"/>
            <person name="Nybo J.L."/>
            <person name="Vesth T.C."/>
            <person name="Theobald S."/>
            <person name="Frisvad J.C."/>
            <person name="Larsen T.O."/>
            <person name="Kjaerboelling I."/>
            <person name="Rothschild-Mancinelli K."/>
            <person name="Lyhne E.K."/>
            <person name="Kogle M.E."/>
            <person name="Barry K."/>
            <person name="Clum A."/>
            <person name="Na H."/>
            <person name="Ledsgaard L."/>
            <person name="Lin J."/>
            <person name="Lipzen A."/>
            <person name="Kuo A."/>
            <person name="Riley R."/>
            <person name="Mondo S."/>
            <person name="Labutti K."/>
            <person name="Haridas S."/>
            <person name="Pangalinan J."/>
            <person name="Salamov A.A."/>
            <person name="Simmons B.A."/>
            <person name="Magnuson J.K."/>
            <person name="Chen J."/>
            <person name="Drula E."/>
            <person name="Henrissat B."/>
            <person name="Wiebenga A."/>
            <person name="Lubbers R.J."/>
            <person name="Gomes A.C."/>
            <person name="Makela M.R."/>
            <person name="Stajich J."/>
            <person name="Grigoriev I.V."/>
            <person name="Mortensen U.H."/>
            <person name="De Vries R.P."/>
            <person name="Baker S.E."/>
            <person name="Andersen M.R."/>
        </authorList>
    </citation>
    <scope>NUCLEOTIDE SEQUENCE [LARGE SCALE GENOMIC DNA]</scope>
    <source>
        <strain evidence="2 3">CBS 588.65</strain>
    </source>
</reference>
<organism evidence="2 3">
    <name type="scientific">Aspergillus granulosus</name>
    <dbReference type="NCBI Taxonomy" id="176169"/>
    <lineage>
        <taxon>Eukaryota</taxon>
        <taxon>Fungi</taxon>
        <taxon>Dikarya</taxon>
        <taxon>Ascomycota</taxon>
        <taxon>Pezizomycotina</taxon>
        <taxon>Eurotiomycetes</taxon>
        <taxon>Eurotiomycetidae</taxon>
        <taxon>Eurotiales</taxon>
        <taxon>Aspergillaceae</taxon>
        <taxon>Aspergillus</taxon>
        <taxon>Aspergillus subgen. Nidulantes</taxon>
    </lineage>
</organism>
<evidence type="ECO:0000256" key="1">
    <source>
        <dbReference type="SAM" id="Phobius"/>
    </source>
</evidence>
<keyword evidence="1" id="KW-0812">Transmembrane</keyword>
<accession>A0ABR4H8B5</accession>
<feature type="transmembrane region" description="Helical" evidence="1">
    <location>
        <begin position="20"/>
        <end position="39"/>
    </location>
</feature>
<name>A0ABR4H8B5_9EURO</name>